<dbReference type="Proteomes" id="UP000242164">
    <property type="component" value="Unassembled WGS sequence"/>
</dbReference>
<evidence type="ECO:0000313" key="2">
    <source>
        <dbReference type="Proteomes" id="UP000242164"/>
    </source>
</evidence>
<gene>
    <name evidence="1" type="ORF">BCB44BAC_04065</name>
</gene>
<comment type="caution">
    <text evidence="1">The sequence shown here is derived from an EMBL/GenBank/DDBJ whole genome shotgun (WGS) entry which is preliminary data.</text>
</comment>
<evidence type="ECO:0000313" key="1">
    <source>
        <dbReference type="EMBL" id="SCM05130.1"/>
    </source>
</evidence>
<dbReference type="EMBL" id="FMIK01000053">
    <property type="protein sequence ID" value="SCM05130.1"/>
    <property type="molecule type" value="Genomic_DNA"/>
</dbReference>
<accession>A0AAX2CMQ5</accession>
<sequence>MKLQNRVREFRENNWLIAADNQLN</sequence>
<dbReference type="AlphaFoldDB" id="A0AAX2CMQ5"/>
<organism evidence="1 2">
    <name type="scientific">Bacillus cytotoxicus</name>
    <dbReference type="NCBI Taxonomy" id="580165"/>
    <lineage>
        <taxon>Bacteria</taxon>
        <taxon>Bacillati</taxon>
        <taxon>Bacillota</taxon>
        <taxon>Bacilli</taxon>
        <taxon>Bacillales</taxon>
        <taxon>Bacillaceae</taxon>
        <taxon>Bacillus</taxon>
        <taxon>Bacillus cereus group</taxon>
    </lineage>
</organism>
<reference evidence="1 2" key="1">
    <citation type="submission" date="2016-08" db="EMBL/GenBank/DDBJ databases">
        <authorList>
            <person name="Loux V."/>
            <person name="Rue O."/>
        </authorList>
    </citation>
    <scope>NUCLEOTIDE SEQUENCE [LARGE SCALE GENOMIC DNA]</scope>
    <source>
        <strain evidence="1 2">AFSSA_08CEB44bac</strain>
    </source>
</reference>
<name>A0AAX2CMQ5_9BACI</name>
<protein>
    <submittedName>
        <fullName evidence="1">Uncharacterized protein</fullName>
    </submittedName>
</protein>
<proteinExistence type="predicted"/>